<dbReference type="GO" id="GO:0022857">
    <property type="term" value="F:transmembrane transporter activity"/>
    <property type="evidence" value="ECO:0007669"/>
    <property type="project" value="InterPro"/>
</dbReference>
<dbReference type="Proteomes" id="UP000034883">
    <property type="component" value="Chromosome"/>
</dbReference>
<evidence type="ECO:0000313" key="9">
    <source>
        <dbReference type="EMBL" id="AKF03882.1"/>
    </source>
</evidence>
<evidence type="ECO:0000256" key="6">
    <source>
        <dbReference type="ARBA" id="ARBA00023136"/>
    </source>
</evidence>
<accession>A0A0F6YFM9</accession>
<organism evidence="9 10">
    <name type="scientific">Sandaracinus amylolyticus</name>
    <dbReference type="NCBI Taxonomy" id="927083"/>
    <lineage>
        <taxon>Bacteria</taxon>
        <taxon>Pseudomonadati</taxon>
        <taxon>Myxococcota</taxon>
        <taxon>Polyangia</taxon>
        <taxon>Polyangiales</taxon>
        <taxon>Sandaracinaceae</taxon>
        <taxon>Sandaracinus</taxon>
    </lineage>
</organism>
<dbReference type="PANTHER" id="PTHR23513">
    <property type="entry name" value="INTEGRAL MEMBRANE EFFLUX PROTEIN-RELATED"/>
    <property type="match status" value="1"/>
</dbReference>
<dbReference type="RefSeq" id="WP_053231292.1">
    <property type="nucleotide sequence ID" value="NZ_CP011125.1"/>
</dbReference>
<dbReference type="AlphaFoldDB" id="A0A0F6YFM9"/>
<dbReference type="InterPro" id="IPR010290">
    <property type="entry name" value="TM_effector"/>
</dbReference>
<evidence type="ECO:0000313" key="10">
    <source>
        <dbReference type="Proteomes" id="UP000034883"/>
    </source>
</evidence>
<evidence type="ECO:0000256" key="3">
    <source>
        <dbReference type="ARBA" id="ARBA00022475"/>
    </source>
</evidence>
<keyword evidence="4 7" id="KW-0812">Transmembrane</keyword>
<dbReference type="InterPro" id="IPR020846">
    <property type="entry name" value="MFS_dom"/>
</dbReference>
<protein>
    <submittedName>
        <fullName evidence="9">MFS permease</fullName>
    </submittedName>
</protein>
<dbReference type="Gene3D" id="1.20.1250.20">
    <property type="entry name" value="MFS general substrate transporter like domains"/>
    <property type="match status" value="1"/>
</dbReference>
<gene>
    <name evidence="9" type="ORF">DB32_001031</name>
</gene>
<dbReference type="PROSITE" id="PS50850">
    <property type="entry name" value="MFS"/>
    <property type="match status" value="1"/>
</dbReference>
<feature type="transmembrane region" description="Helical" evidence="7">
    <location>
        <begin position="364"/>
        <end position="389"/>
    </location>
</feature>
<keyword evidence="10" id="KW-1185">Reference proteome</keyword>
<reference evidence="9 10" key="1">
    <citation type="submission" date="2015-03" db="EMBL/GenBank/DDBJ databases">
        <title>Genome assembly of Sandaracinus amylolyticus DSM 53668.</title>
        <authorList>
            <person name="Sharma G."/>
            <person name="Subramanian S."/>
        </authorList>
    </citation>
    <scope>NUCLEOTIDE SEQUENCE [LARGE SCALE GENOMIC DNA]</scope>
    <source>
        <strain evidence="9 10">DSM 53668</strain>
    </source>
</reference>
<keyword evidence="6 7" id="KW-0472">Membrane</keyword>
<dbReference type="SUPFAM" id="SSF103473">
    <property type="entry name" value="MFS general substrate transporter"/>
    <property type="match status" value="1"/>
</dbReference>
<evidence type="ECO:0000256" key="2">
    <source>
        <dbReference type="ARBA" id="ARBA00022448"/>
    </source>
</evidence>
<comment type="subcellular location">
    <subcellularLocation>
        <location evidence="1">Cell membrane</location>
        <topology evidence="1">Multi-pass membrane protein</topology>
    </subcellularLocation>
</comment>
<dbReference type="OrthoDB" id="7283966at2"/>
<evidence type="ECO:0000256" key="7">
    <source>
        <dbReference type="SAM" id="Phobius"/>
    </source>
</evidence>
<name>A0A0F6YFM9_9BACT</name>
<dbReference type="KEGG" id="samy:DB32_001031"/>
<evidence type="ECO:0000256" key="1">
    <source>
        <dbReference type="ARBA" id="ARBA00004651"/>
    </source>
</evidence>
<dbReference type="EMBL" id="CP011125">
    <property type="protein sequence ID" value="AKF03882.1"/>
    <property type="molecule type" value="Genomic_DNA"/>
</dbReference>
<dbReference type="Pfam" id="PF05977">
    <property type="entry name" value="MFS_3"/>
    <property type="match status" value="1"/>
</dbReference>
<feature type="transmembrane region" description="Helical" evidence="7">
    <location>
        <begin position="253"/>
        <end position="272"/>
    </location>
</feature>
<feature type="transmembrane region" description="Helical" evidence="7">
    <location>
        <begin position="216"/>
        <end position="241"/>
    </location>
</feature>
<keyword evidence="3" id="KW-1003">Cell membrane</keyword>
<dbReference type="STRING" id="927083.DB32_001031"/>
<keyword evidence="5 7" id="KW-1133">Transmembrane helix</keyword>
<dbReference type="CDD" id="cd06173">
    <property type="entry name" value="MFS_MefA_like"/>
    <property type="match status" value="1"/>
</dbReference>
<feature type="transmembrane region" description="Helical" evidence="7">
    <location>
        <begin position="74"/>
        <end position="92"/>
    </location>
</feature>
<feature type="transmembrane region" description="Helical" evidence="7">
    <location>
        <begin position="12"/>
        <end position="36"/>
    </location>
</feature>
<feature type="transmembrane region" description="Helical" evidence="7">
    <location>
        <begin position="279"/>
        <end position="299"/>
    </location>
</feature>
<dbReference type="PANTHER" id="PTHR23513:SF9">
    <property type="entry name" value="ENTEROBACTIN EXPORTER ENTS"/>
    <property type="match status" value="1"/>
</dbReference>
<evidence type="ECO:0000256" key="5">
    <source>
        <dbReference type="ARBA" id="ARBA00022989"/>
    </source>
</evidence>
<dbReference type="InterPro" id="IPR036259">
    <property type="entry name" value="MFS_trans_sf"/>
</dbReference>
<evidence type="ECO:0000259" key="8">
    <source>
        <dbReference type="PROSITE" id="PS50850"/>
    </source>
</evidence>
<feature type="transmembrane region" description="Helical" evidence="7">
    <location>
        <begin position="104"/>
        <end position="126"/>
    </location>
</feature>
<feature type="transmembrane region" description="Helical" evidence="7">
    <location>
        <begin position="138"/>
        <end position="163"/>
    </location>
</feature>
<feature type="domain" description="Major facilitator superfamily (MFS) profile" evidence="8">
    <location>
        <begin position="1"/>
        <end position="394"/>
    </location>
</feature>
<keyword evidence="2" id="KW-0813">Transport</keyword>
<feature type="transmembrane region" description="Helical" evidence="7">
    <location>
        <begin position="169"/>
        <end position="187"/>
    </location>
</feature>
<dbReference type="GO" id="GO:0005886">
    <property type="term" value="C:plasma membrane"/>
    <property type="evidence" value="ECO:0007669"/>
    <property type="project" value="UniProtKB-SubCell"/>
</dbReference>
<proteinExistence type="predicted"/>
<sequence>MKGPLRHRAFLIYQGVRLVSVVAIQMMSVAIAWQVYERTQDAMALGMVGLAQFAPLFLLSPITGDVADRFDRRAVIAVCHGVIALCATLLAWTAAHPELGTAPIYVVLALFGCARAFAGPAAQALLPALVPPAELAQGIALGSITFQLATIAGPALAGFVIAAGGAPSAFATSAVLEVLAVSALLAMRYAPERQERRGSGLTRLLAGVRYVREHPVILGAISLDLFAVLLGGAVALMPIYARDILHVDERGFGFLRAAPAVGAGLVALVLAFRPLRRRAGLTMFACVGLFGVATIVFGVSRSFPLSLAALAVLGGADMVSVVIRQTVVQITTPPEMRGRVAAVNMVFIGASNELGELESGVTAAWLGTVPAVVLGGVGTLLVTVIWAFLFPQLRDVDRPEEHDAR</sequence>
<feature type="transmembrane region" description="Helical" evidence="7">
    <location>
        <begin position="42"/>
        <end position="62"/>
    </location>
</feature>
<evidence type="ECO:0000256" key="4">
    <source>
        <dbReference type="ARBA" id="ARBA00022692"/>
    </source>
</evidence>